<organism evidence="9 10">
    <name type="scientific">Menidia menidia</name>
    <name type="common">Atlantic silverside</name>
    <dbReference type="NCBI Taxonomy" id="238744"/>
    <lineage>
        <taxon>Eukaryota</taxon>
        <taxon>Metazoa</taxon>
        <taxon>Chordata</taxon>
        <taxon>Craniata</taxon>
        <taxon>Vertebrata</taxon>
        <taxon>Euteleostomi</taxon>
        <taxon>Actinopterygii</taxon>
        <taxon>Neopterygii</taxon>
        <taxon>Teleostei</taxon>
        <taxon>Neoteleostei</taxon>
        <taxon>Acanthomorphata</taxon>
        <taxon>Ovalentaria</taxon>
        <taxon>Atherinomorphae</taxon>
        <taxon>Atheriniformes</taxon>
        <taxon>Atherinopsidae</taxon>
        <taxon>Menidiinae</taxon>
        <taxon>Menidia</taxon>
    </lineage>
</organism>
<dbReference type="PROSITE" id="PS50209">
    <property type="entry name" value="CARD"/>
    <property type="match status" value="2"/>
</dbReference>
<feature type="compositionally biased region" description="Basic and acidic residues" evidence="6">
    <location>
        <begin position="117"/>
        <end position="134"/>
    </location>
</feature>
<dbReference type="EMBL" id="CAJRST010036589">
    <property type="protein sequence ID" value="CAG5988161.1"/>
    <property type="molecule type" value="Genomic_DNA"/>
</dbReference>
<evidence type="ECO:0000259" key="8">
    <source>
        <dbReference type="PROSITE" id="PS51830"/>
    </source>
</evidence>
<evidence type="ECO:0000259" key="7">
    <source>
        <dbReference type="PROSITE" id="PS50209"/>
    </source>
</evidence>
<dbReference type="SMART" id="SM00114">
    <property type="entry name" value="CARD"/>
    <property type="match status" value="2"/>
</dbReference>
<feature type="region of interest" description="Disordered" evidence="6">
    <location>
        <begin position="1"/>
        <end position="134"/>
    </location>
</feature>
<dbReference type="Pfam" id="PF00619">
    <property type="entry name" value="CARD"/>
    <property type="match status" value="2"/>
</dbReference>
<evidence type="ECO:0000256" key="3">
    <source>
        <dbReference type="ARBA" id="ARBA00022588"/>
    </source>
</evidence>
<comment type="subcellular location">
    <subcellularLocation>
        <location evidence="1">Cytoplasm</location>
        <location evidence="1">Cytosol</location>
    </subcellularLocation>
</comment>
<gene>
    <name evidence="9" type="ORF">MMEN_LOCUS17086</name>
</gene>
<dbReference type="PROSITE" id="PS51830">
    <property type="entry name" value="FIIND"/>
    <property type="match status" value="2"/>
</dbReference>
<feature type="compositionally biased region" description="Basic and acidic residues" evidence="6">
    <location>
        <begin position="409"/>
        <end position="427"/>
    </location>
</feature>
<dbReference type="GO" id="GO:0006954">
    <property type="term" value="P:inflammatory response"/>
    <property type="evidence" value="ECO:0007669"/>
    <property type="project" value="UniProtKB-KW"/>
</dbReference>
<feature type="compositionally biased region" description="Low complexity" evidence="6">
    <location>
        <begin position="27"/>
        <end position="37"/>
    </location>
</feature>
<evidence type="ECO:0000256" key="4">
    <source>
        <dbReference type="ARBA" id="ARBA00022859"/>
    </source>
</evidence>
<dbReference type="SUPFAM" id="SSF47986">
    <property type="entry name" value="DEATH domain"/>
    <property type="match status" value="2"/>
</dbReference>
<dbReference type="PANTHER" id="PTHR46985:SF2">
    <property type="entry name" value="APOPTOSIS-ASSOCIATED SPECK-LIKE PROTEIN CONTAINING A CARD"/>
    <property type="match status" value="1"/>
</dbReference>
<dbReference type="Pfam" id="PF23679">
    <property type="entry name" value="UPA-FIIND"/>
    <property type="match status" value="1"/>
</dbReference>
<keyword evidence="2" id="KW-0963">Cytoplasm</keyword>
<evidence type="ECO:0000313" key="9">
    <source>
        <dbReference type="EMBL" id="CAG5988161.1"/>
    </source>
</evidence>
<dbReference type="InterPro" id="IPR001315">
    <property type="entry name" value="CARD"/>
</dbReference>
<proteinExistence type="predicted"/>
<keyword evidence="10" id="KW-1185">Reference proteome</keyword>
<dbReference type="Pfam" id="PF13553">
    <property type="entry name" value="FIIND"/>
    <property type="match status" value="2"/>
</dbReference>
<keyword evidence="3" id="KW-0399">Innate immunity</keyword>
<evidence type="ECO:0000313" key="10">
    <source>
        <dbReference type="Proteomes" id="UP000677803"/>
    </source>
</evidence>
<feature type="domain" description="CARD" evidence="7">
    <location>
        <begin position="317"/>
        <end position="393"/>
    </location>
</feature>
<dbReference type="InterPro" id="IPR051249">
    <property type="entry name" value="NLRP_Inflammasome"/>
</dbReference>
<dbReference type="GO" id="GO:0005829">
    <property type="term" value="C:cytosol"/>
    <property type="evidence" value="ECO:0007669"/>
    <property type="project" value="UniProtKB-SubCell"/>
</dbReference>
<evidence type="ECO:0000256" key="2">
    <source>
        <dbReference type="ARBA" id="ARBA00022490"/>
    </source>
</evidence>
<feature type="domain" description="CARD" evidence="7">
    <location>
        <begin position="599"/>
        <end position="685"/>
    </location>
</feature>
<evidence type="ECO:0000256" key="5">
    <source>
        <dbReference type="ARBA" id="ARBA00023198"/>
    </source>
</evidence>
<feature type="region of interest" description="Disordered" evidence="6">
    <location>
        <begin position="396"/>
        <end position="427"/>
    </location>
</feature>
<evidence type="ECO:0000256" key="6">
    <source>
        <dbReference type="SAM" id="MobiDB-lite"/>
    </source>
</evidence>
<dbReference type="Gene3D" id="1.10.533.10">
    <property type="entry name" value="Death Domain, Fas"/>
    <property type="match status" value="2"/>
</dbReference>
<dbReference type="GO" id="GO:0045087">
    <property type="term" value="P:innate immune response"/>
    <property type="evidence" value="ECO:0007669"/>
    <property type="project" value="UniProtKB-KW"/>
</dbReference>
<dbReference type="InterPro" id="IPR025307">
    <property type="entry name" value="FIIND_dom"/>
</dbReference>
<evidence type="ECO:0000256" key="1">
    <source>
        <dbReference type="ARBA" id="ARBA00004514"/>
    </source>
</evidence>
<sequence>MPEAAPRDNTGTDGSVIGADGDGGDSGSVIGADGGVSELVVGADGGGDSGPVAGTEGNVGEGEAVVRTGQRVDDLGRPEQAAESAAGRDVELLQVSPDMRRKDPAEKEPLCSNDSQSKPEPDSESPKPDSTKCLTEQREAPTCFMPDVQSNSTGVSYRFRCPSSGQFQCALTGLVFVMVQEAELLYRTVQWDETLLQSAGRTPAGPLFNIQCPDHAMCQLHLPHCELEDALLSEERLSVIHISDDGLSLLTPLEITHTHVIVEVPHLSLFGLVWDLVGRFLRIRGQVLLLLRPPNVETQKKSLDVILLPSNIPVEEFINGVSDSVLNQLLDKLFQHGVMIDEEMQTAKTKLRAEKARDVIDTVMRKGHESSKTLIEALREVDPRLSRELKLWRKDPAEKEPLCSNDSQSKPEPDSESPKPDSTKSITEQREEAELLYRTVQWDETLLQSAGRTPAGPLFNIQCPDHAMCQLHLPHCELEDALLSEERLSVIHISDDGLSLLTPLEITHTHVIVEVPHLSLFGLVWDLVGRFLSIRGQVLLLLRPPNVETQKKSLDVILLPSNIPVEEVCSQHPRSEYIKTPSNSPRGESSQRDLPGLQAKDRLSAVRLQFINGVSDSVLNQLLDKLFQHGVMIDEEMQTAKTKLRAEKARDVIDTVMRKGHESSKTLIEALREVDPRLSRELKLW</sequence>
<feature type="domain" description="FIIND" evidence="8">
    <location>
        <begin position="138"/>
        <end position="454"/>
    </location>
</feature>
<keyword evidence="4" id="KW-0391">Immunity</keyword>
<dbReference type="PANTHER" id="PTHR46985">
    <property type="entry name" value="NACHT, LRR AND PYD DOMAINS-CONTAINING PROTEIN 1"/>
    <property type="match status" value="1"/>
</dbReference>
<feature type="compositionally biased region" description="Basic and acidic residues" evidence="6">
    <location>
        <begin position="98"/>
        <end position="109"/>
    </location>
</feature>
<protein>
    <submittedName>
        <fullName evidence="9">(Atlantic silverside) hypothetical protein</fullName>
    </submittedName>
</protein>
<dbReference type="InterPro" id="IPR011029">
    <property type="entry name" value="DEATH-like_dom_sf"/>
</dbReference>
<feature type="domain" description="FIIND" evidence="8">
    <location>
        <begin position="453"/>
        <end position="685"/>
    </location>
</feature>
<accession>A0A8S4BNG0</accession>
<name>A0A8S4BNG0_9TELE</name>
<dbReference type="GO" id="GO:0042981">
    <property type="term" value="P:regulation of apoptotic process"/>
    <property type="evidence" value="ECO:0007669"/>
    <property type="project" value="InterPro"/>
</dbReference>
<dbReference type="Proteomes" id="UP000677803">
    <property type="component" value="Unassembled WGS sequence"/>
</dbReference>
<dbReference type="AlphaFoldDB" id="A0A8S4BNG0"/>
<reference evidence="9" key="1">
    <citation type="submission" date="2021-05" db="EMBL/GenBank/DDBJ databases">
        <authorList>
            <person name="Tigano A."/>
        </authorList>
    </citation>
    <scope>NUCLEOTIDE SEQUENCE</scope>
</reference>
<comment type="caution">
    <text evidence="9">The sequence shown here is derived from an EMBL/GenBank/DDBJ whole genome shotgun (WGS) entry which is preliminary data.</text>
</comment>
<dbReference type="OrthoDB" id="8891580at2759"/>
<keyword evidence="5" id="KW-0395">Inflammatory response</keyword>
<feature type="region of interest" description="Disordered" evidence="6">
    <location>
        <begin position="570"/>
        <end position="594"/>
    </location>
</feature>